<dbReference type="AlphaFoldDB" id="A0A836GXR8"/>
<evidence type="ECO:0000259" key="2">
    <source>
        <dbReference type="Pfam" id="PF03807"/>
    </source>
</evidence>
<organism evidence="3 4">
    <name type="scientific">Leishmania enriettii</name>
    <dbReference type="NCBI Taxonomy" id="5663"/>
    <lineage>
        <taxon>Eukaryota</taxon>
        <taxon>Discoba</taxon>
        <taxon>Euglenozoa</taxon>
        <taxon>Kinetoplastea</taxon>
        <taxon>Metakinetoplastina</taxon>
        <taxon>Trypanosomatida</taxon>
        <taxon>Trypanosomatidae</taxon>
        <taxon>Leishmaniinae</taxon>
        <taxon>Leishmania</taxon>
    </lineage>
</organism>
<dbReference type="EMBL" id="JAFHKP010000014">
    <property type="protein sequence ID" value="KAG5483241.1"/>
    <property type="molecule type" value="Genomic_DNA"/>
</dbReference>
<dbReference type="InterPro" id="IPR028939">
    <property type="entry name" value="P5C_Rdtase_cat_N"/>
</dbReference>
<gene>
    <name evidence="3" type="ORF">CUR178_04820</name>
</gene>
<dbReference type="RefSeq" id="XP_067694596.1">
    <property type="nucleotide sequence ID" value="XM_067836519.1"/>
</dbReference>
<sequence>MNTDYALLLHTVLSESGCADASLQHTVEATPLIYRALAEHSYYLLYLVSVVKALLHKDDAAFARLAREQAQRPEATAGTLSTPVPPQHPPRTSIVSPSDIPPVAPSDSLDMQLTIIGGGTCCELMLRLICGRGPVGGGGDAGIFSSSATRDPLVHPSHITVVTRQPDSLAPYAELGVHCLTRHHSRRAVAHSDVVMLACSPAHLNEVARDLFTSAAMETATSAASAEKKAAPTAPLPSLPPTAAAMTALQQNAILLFCTAGVPKRKVARAFRHSSLNLTFTPLLHTFGARSRCTAPVCDSGNTPSETAADALSTLQMASPLSVDIRKTPEYFDGSLEKNSLEEAAQGFTNAMAAYRSSRICEMHSSTSFLRPAVLEHVAASAAAGAATAREAALWRAPRLPGDSSCLSGTVPPRLVDFTAGRHPSTCPTLAEYLDLWSVLKAYVRATFAEESRKLARACGGAVGGPRQRRTYGGLVTLVLPDTTSGHQRMPEPGEVEGDLLPALVLFPAAQTRALWDAWWGNNRCSSSPGRSDAATSLPPSVTKVTGKWLCRVYTSVATLKADLDGHFSCILGARTR</sequence>
<dbReference type="OrthoDB" id="248224at2759"/>
<evidence type="ECO:0000313" key="3">
    <source>
        <dbReference type="EMBL" id="KAG5483241.1"/>
    </source>
</evidence>
<feature type="domain" description="Pyrroline-5-carboxylate reductase catalytic N-terminal" evidence="2">
    <location>
        <begin position="142"/>
        <end position="213"/>
    </location>
</feature>
<dbReference type="PANTHER" id="PTHR11645:SF58">
    <property type="entry name" value="NADP-DEPENDENT OXIDOREDUCTASE DOMAIN-CONTAINING PROTEIN 1"/>
    <property type="match status" value="1"/>
</dbReference>
<dbReference type="GO" id="GO:0004735">
    <property type="term" value="F:pyrroline-5-carboxylate reductase activity"/>
    <property type="evidence" value="ECO:0007669"/>
    <property type="project" value="TreeGrafter"/>
</dbReference>
<keyword evidence="4" id="KW-1185">Reference proteome</keyword>
<comment type="caution">
    <text evidence="3">The sequence shown here is derived from an EMBL/GenBank/DDBJ whole genome shotgun (WGS) entry which is preliminary data.</text>
</comment>
<dbReference type="GeneID" id="94172029"/>
<dbReference type="GO" id="GO:0055129">
    <property type="term" value="P:L-proline biosynthetic process"/>
    <property type="evidence" value="ECO:0007669"/>
    <property type="project" value="TreeGrafter"/>
</dbReference>
<dbReference type="Proteomes" id="UP000674179">
    <property type="component" value="Chromosome 14"/>
</dbReference>
<reference evidence="3 4" key="1">
    <citation type="submission" date="2021-02" db="EMBL/GenBank/DDBJ databases">
        <title>Leishmania (Mundinia) enrietti genome sequencing and assembly.</title>
        <authorList>
            <person name="Almutairi H."/>
            <person name="Gatherer D."/>
        </authorList>
    </citation>
    <scope>NUCLEOTIDE SEQUENCE [LARGE SCALE GENOMIC DNA]</scope>
    <source>
        <strain evidence="3">CUR178</strain>
    </source>
</reference>
<evidence type="ECO:0000313" key="4">
    <source>
        <dbReference type="Proteomes" id="UP000674179"/>
    </source>
</evidence>
<dbReference type="KEGG" id="lenr:94172029"/>
<evidence type="ECO:0000256" key="1">
    <source>
        <dbReference type="SAM" id="MobiDB-lite"/>
    </source>
</evidence>
<name>A0A836GXR8_LEIEN</name>
<protein>
    <recommendedName>
        <fullName evidence="2">Pyrroline-5-carboxylate reductase catalytic N-terminal domain-containing protein</fullName>
    </recommendedName>
</protein>
<dbReference type="Gene3D" id="3.40.50.720">
    <property type="entry name" value="NAD(P)-binding Rossmann-like Domain"/>
    <property type="match status" value="1"/>
</dbReference>
<dbReference type="PANTHER" id="PTHR11645">
    <property type="entry name" value="PYRROLINE-5-CARBOXYLATE REDUCTASE"/>
    <property type="match status" value="1"/>
</dbReference>
<dbReference type="Pfam" id="PF03807">
    <property type="entry name" value="F420_oxidored"/>
    <property type="match status" value="1"/>
</dbReference>
<accession>A0A836GXR8</accession>
<feature type="region of interest" description="Disordered" evidence="1">
    <location>
        <begin position="73"/>
        <end position="101"/>
    </location>
</feature>
<proteinExistence type="predicted"/>